<keyword evidence="2" id="KW-1185">Reference proteome</keyword>
<name>A0ACB8G8C5_9SAUR</name>
<proteinExistence type="predicted"/>
<dbReference type="EMBL" id="CM037614">
    <property type="protein sequence ID" value="KAH8015531.1"/>
    <property type="molecule type" value="Genomic_DNA"/>
</dbReference>
<dbReference type="Proteomes" id="UP000827872">
    <property type="component" value="Linkage Group LG01"/>
</dbReference>
<sequence>MASQVHMENWLLTTVSSCRGKQQPSQPKLSSESKRRDNDRLVQIPEKVAGESNRRGRGIPLESEKTVDKKEWVPDGPKEEDDDEWCPKKRRKVSRKEPPVIIKYIIINRFKGEKHMLVKLSKVDASADHANAAITYFGPQPPDQQQNPLPALRQRENLQSQPAQSCVLSPPSESELQQSPNHLEMEQSNFSTMWLAG</sequence>
<reference evidence="1" key="1">
    <citation type="submission" date="2021-08" db="EMBL/GenBank/DDBJ databases">
        <title>The first chromosome-level gecko genome reveals the dynamic sex chromosomes of Neotropical dwarf geckos (Sphaerodactylidae: Sphaerodactylus).</title>
        <authorList>
            <person name="Pinto B.J."/>
            <person name="Keating S.E."/>
            <person name="Gamble T."/>
        </authorList>
    </citation>
    <scope>NUCLEOTIDE SEQUENCE</scope>
    <source>
        <strain evidence="1">TG3544</strain>
    </source>
</reference>
<accession>A0ACB8G8C5</accession>
<evidence type="ECO:0000313" key="2">
    <source>
        <dbReference type="Proteomes" id="UP000827872"/>
    </source>
</evidence>
<organism evidence="1 2">
    <name type="scientific">Sphaerodactylus townsendi</name>
    <dbReference type="NCBI Taxonomy" id="933632"/>
    <lineage>
        <taxon>Eukaryota</taxon>
        <taxon>Metazoa</taxon>
        <taxon>Chordata</taxon>
        <taxon>Craniata</taxon>
        <taxon>Vertebrata</taxon>
        <taxon>Euteleostomi</taxon>
        <taxon>Lepidosauria</taxon>
        <taxon>Squamata</taxon>
        <taxon>Bifurcata</taxon>
        <taxon>Gekkota</taxon>
        <taxon>Sphaerodactylidae</taxon>
        <taxon>Sphaerodactylus</taxon>
    </lineage>
</organism>
<protein>
    <submittedName>
        <fullName evidence="1">Uncharacterized protein</fullName>
    </submittedName>
</protein>
<comment type="caution">
    <text evidence="1">The sequence shown here is derived from an EMBL/GenBank/DDBJ whole genome shotgun (WGS) entry which is preliminary data.</text>
</comment>
<evidence type="ECO:0000313" key="1">
    <source>
        <dbReference type="EMBL" id="KAH8015531.1"/>
    </source>
</evidence>
<gene>
    <name evidence="1" type="ORF">K3G42_005131</name>
</gene>